<dbReference type="InterPro" id="IPR010634">
    <property type="entry name" value="DUF1223"/>
</dbReference>
<dbReference type="RefSeq" id="WP_186743613.1">
    <property type="nucleotide sequence ID" value="NZ_CP060394.1"/>
</dbReference>
<evidence type="ECO:0000313" key="2">
    <source>
        <dbReference type="EMBL" id="QNI32659.1"/>
    </source>
</evidence>
<dbReference type="PANTHER" id="PTHR36057:SF1">
    <property type="entry name" value="LIPOPROTEIN LIPID ATTACHMENT SITE-LIKE PROTEIN, PUTATIVE (DUF1223)-RELATED"/>
    <property type="match status" value="1"/>
</dbReference>
<evidence type="ECO:0000313" key="3">
    <source>
        <dbReference type="Proteomes" id="UP000515312"/>
    </source>
</evidence>
<dbReference type="SUPFAM" id="SSF52833">
    <property type="entry name" value="Thioredoxin-like"/>
    <property type="match status" value="1"/>
</dbReference>
<name>A0A7G8BJD9_9BACT</name>
<feature type="chain" id="PRO_5028824361" evidence="1">
    <location>
        <begin position="21"/>
        <end position="255"/>
    </location>
</feature>
<accession>A0A7G8BJD9</accession>
<reference evidence="2 3" key="1">
    <citation type="submission" date="2020-08" db="EMBL/GenBank/DDBJ databases">
        <title>Edaphobacter telluris sp. nov. and Acidobacterium dinghuensis sp. nov., two acidobacteria isolated from forest soil.</title>
        <authorList>
            <person name="Fu J."/>
            <person name="Qiu L."/>
        </authorList>
    </citation>
    <scope>NUCLEOTIDE SEQUENCE [LARGE SCALE GENOMIC DNA]</scope>
    <source>
        <strain evidence="2">4Y35</strain>
    </source>
</reference>
<proteinExistence type="predicted"/>
<protein>
    <submittedName>
        <fullName evidence="2">DUF1223 domain-containing protein</fullName>
    </submittedName>
</protein>
<gene>
    <name evidence="2" type="ORF">H7849_01165</name>
</gene>
<keyword evidence="3" id="KW-1185">Reference proteome</keyword>
<dbReference type="KEGG" id="adin:H7849_01165"/>
<evidence type="ECO:0000256" key="1">
    <source>
        <dbReference type="SAM" id="SignalP"/>
    </source>
</evidence>
<dbReference type="Pfam" id="PF06764">
    <property type="entry name" value="DUF1223"/>
    <property type="match status" value="1"/>
</dbReference>
<keyword evidence="1" id="KW-0732">Signal</keyword>
<organism evidence="2 3">
    <name type="scientific">Alloacidobacterium dinghuense</name>
    <dbReference type="NCBI Taxonomy" id="2763107"/>
    <lineage>
        <taxon>Bacteria</taxon>
        <taxon>Pseudomonadati</taxon>
        <taxon>Acidobacteriota</taxon>
        <taxon>Terriglobia</taxon>
        <taxon>Terriglobales</taxon>
        <taxon>Acidobacteriaceae</taxon>
        <taxon>Alloacidobacterium</taxon>
    </lineage>
</organism>
<sequence>MNVRAFSLLAFAGLTFAVFAQSTPSSSDSKPAVVAELFTSEGCSSCPPADALLVQMDGKTYAGAPIIVLSEHVDYWNHDGWRDPFSSEQWTQRQNDYNLRFRLDSVYTPQMVIDGSQQVNGSNGGQIGHAIETAAAQPGKLQITIADASWNNDVLHATVSVSDPSPQAAKGTTLYAVLADDQDTSNVAKGENSGRTLTHVSVVRVLQKVSSLHGPYSGPVEIKLPHGVNRSKMRLIVFAQKGQNGQIFGAAQREV</sequence>
<dbReference type="InterPro" id="IPR036249">
    <property type="entry name" value="Thioredoxin-like_sf"/>
</dbReference>
<dbReference type="Proteomes" id="UP000515312">
    <property type="component" value="Chromosome"/>
</dbReference>
<dbReference type="EMBL" id="CP060394">
    <property type="protein sequence ID" value="QNI32659.1"/>
    <property type="molecule type" value="Genomic_DNA"/>
</dbReference>
<feature type="signal peptide" evidence="1">
    <location>
        <begin position="1"/>
        <end position="20"/>
    </location>
</feature>
<dbReference type="PANTHER" id="PTHR36057">
    <property type="match status" value="1"/>
</dbReference>
<dbReference type="AlphaFoldDB" id="A0A7G8BJD9"/>